<keyword evidence="2" id="KW-1185">Reference proteome</keyword>
<sequence length="75" mass="7894">MSSTSSITSYIAAPVPTVFTPPAFCGHFISLKPASYFSSGYYSPAICPAGYTVDCTRYDTDQGPPVKTGETAVIC</sequence>
<dbReference type="Proteomes" id="UP000244855">
    <property type="component" value="Unassembled WGS sequence"/>
</dbReference>
<evidence type="ECO:0000313" key="2">
    <source>
        <dbReference type="Proteomes" id="UP000244855"/>
    </source>
</evidence>
<protein>
    <submittedName>
        <fullName evidence="1">Uncharacterized protein</fullName>
    </submittedName>
</protein>
<gene>
    <name evidence="1" type="ORF">DM02DRAFT_659467</name>
</gene>
<reference evidence="1 2" key="1">
    <citation type="journal article" date="2018" name="Sci. Rep.">
        <title>Comparative genomics provides insights into the lifestyle and reveals functional heterogeneity of dark septate endophytic fungi.</title>
        <authorList>
            <person name="Knapp D.G."/>
            <person name="Nemeth J.B."/>
            <person name="Barry K."/>
            <person name="Hainaut M."/>
            <person name="Henrissat B."/>
            <person name="Johnson J."/>
            <person name="Kuo A."/>
            <person name="Lim J.H.P."/>
            <person name="Lipzen A."/>
            <person name="Nolan M."/>
            <person name="Ohm R.A."/>
            <person name="Tamas L."/>
            <person name="Grigoriev I.V."/>
            <person name="Spatafora J.W."/>
            <person name="Nagy L.G."/>
            <person name="Kovacs G.M."/>
        </authorList>
    </citation>
    <scope>NUCLEOTIDE SEQUENCE [LARGE SCALE GENOMIC DNA]</scope>
    <source>
        <strain evidence="1 2">DSE2036</strain>
    </source>
</reference>
<evidence type="ECO:0000313" key="1">
    <source>
        <dbReference type="EMBL" id="PVH96175.1"/>
    </source>
</evidence>
<dbReference type="OrthoDB" id="4770059at2759"/>
<organism evidence="1 2">
    <name type="scientific">Periconia macrospinosa</name>
    <dbReference type="NCBI Taxonomy" id="97972"/>
    <lineage>
        <taxon>Eukaryota</taxon>
        <taxon>Fungi</taxon>
        <taxon>Dikarya</taxon>
        <taxon>Ascomycota</taxon>
        <taxon>Pezizomycotina</taxon>
        <taxon>Dothideomycetes</taxon>
        <taxon>Pleosporomycetidae</taxon>
        <taxon>Pleosporales</taxon>
        <taxon>Massarineae</taxon>
        <taxon>Periconiaceae</taxon>
        <taxon>Periconia</taxon>
    </lineage>
</organism>
<proteinExistence type="predicted"/>
<accession>A0A2V1DDT6</accession>
<dbReference type="AlphaFoldDB" id="A0A2V1DDT6"/>
<dbReference type="EMBL" id="KZ805472">
    <property type="protein sequence ID" value="PVH96175.1"/>
    <property type="molecule type" value="Genomic_DNA"/>
</dbReference>
<name>A0A2V1DDT6_9PLEO</name>